<dbReference type="GO" id="GO:0004930">
    <property type="term" value="F:G protein-coupled receptor activity"/>
    <property type="evidence" value="ECO:0007669"/>
    <property type="project" value="InterPro"/>
</dbReference>
<feature type="transmembrane region" description="Helical" evidence="6">
    <location>
        <begin position="438"/>
        <end position="459"/>
    </location>
</feature>
<evidence type="ECO:0000256" key="2">
    <source>
        <dbReference type="ARBA" id="ARBA00022692"/>
    </source>
</evidence>
<dbReference type="PANTHER" id="PTHR45902:SF4">
    <property type="entry name" value="G-PROTEIN COUPLED RECEPTORS FAMILY 2 PROFILE 2 DOMAIN-CONTAINING PROTEIN"/>
    <property type="match status" value="1"/>
</dbReference>
<evidence type="ECO:0000256" key="6">
    <source>
        <dbReference type="SAM" id="Phobius"/>
    </source>
</evidence>
<dbReference type="PROSITE" id="PS50261">
    <property type="entry name" value="G_PROTEIN_RECEP_F2_4"/>
    <property type="match status" value="1"/>
</dbReference>
<comment type="subcellular location">
    <subcellularLocation>
        <location evidence="1">Membrane</location>
        <topology evidence="1">Multi-pass membrane protein</topology>
    </subcellularLocation>
</comment>
<dbReference type="EMBL" id="BMAW01016386">
    <property type="protein sequence ID" value="GFT48796.1"/>
    <property type="molecule type" value="Genomic_DNA"/>
</dbReference>
<proteinExistence type="predicted"/>
<dbReference type="GO" id="GO:0007166">
    <property type="term" value="P:cell surface receptor signaling pathway"/>
    <property type="evidence" value="ECO:0007669"/>
    <property type="project" value="InterPro"/>
</dbReference>
<feature type="region of interest" description="Disordered" evidence="5">
    <location>
        <begin position="505"/>
        <end position="524"/>
    </location>
</feature>
<reference evidence="8" key="1">
    <citation type="submission" date="2020-08" db="EMBL/GenBank/DDBJ databases">
        <title>Multicomponent nature underlies the extraordinary mechanical properties of spider dragline silk.</title>
        <authorList>
            <person name="Kono N."/>
            <person name="Nakamura H."/>
            <person name="Mori M."/>
            <person name="Yoshida Y."/>
            <person name="Ohtoshi R."/>
            <person name="Malay A.D."/>
            <person name="Moran D.A.P."/>
            <person name="Tomita M."/>
            <person name="Numata K."/>
            <person name="Arakawa K."/>
        </authorList>
    </citation>
    <scope>NUCLEOTIDE SEQUENCE</scope>
</reference>
<keyword evidence="8" id="KW-0675">Receptor</keyword>
<feature type="transmembrane region" description="Helical" evidence="6">
    <location>
        <begin position="305"/>
        <end position="322"/>
    </location>
</feature>
<dbReference type="InterPro" id="IPR000832">
    <property type="entry name" value="GPCR_2_secretin-like"/>
</dbReference>
<keyword evidence="4 6" id="KW-0472">Membrane</keyword>
<dbReference type="OrthoDB" id="6425212at2759"/>
<evidence type="ECO:0000256" key="5">
    <source>
        <dbReference type="SAM" id="MobiDB-lite"/>
    </source>
</evidence>
<evidence type="ECO:0000256" key="4">
    <source>
        <dbReference type="ARBA" id="ARBA00023136"/>
    </source>
</evidence>
<comment type="caution">
    <text evidence="8">The sequence shown here is derived from an EMBL/GenBank/DDBJ whole genome shotgun (WGS) entry which is preliminary data.</text>
</comment>
<feature type="transmembrane region" description="Helical" evidence="6">
    <location>
        <begin position="393"/>
        <end position="418"/>
    </location>
</feature>
<dbReference type="GO" id="GO:0016020">
    <property type="term" value="C:membrane"/>
    <property type="evidence" value="ECO:0007669"/>
    <property type="project" value="UniProtKB-SubCell"/>
</dbReference>
<dbReference type="InterPro" id="IPR053231">
    <property type="entry name" value="GPCR_LN-TM7"/>
</dbReference>
<sequence length="531" mass="60109">MLSERLELPAYTLPLQKQISLEKEVSNIISLERFDQNHSQYILKGNHEMEPLLKMLPSVYVLHFIFIIGWIMPSVVSSLNAQNSLYEVITSNSSAESNDNLTKSHSSDCIVENIGLEDIKLINNTKMYIPVYNINMTSSQQLIIINFVKIRVNGTEELKREIFRQCSKGIHCAHGFEIFSNGSAFVYNDLMEPGTFELREGNLLTCANSSNNDDINSIVDEGILLFKRRHSPLILGRIGSSISIVALIAHLITFCLVPILRNLPGYNLASLSLALLLTYSFSLIIQIPGVLGVFCIVSGVLQVNFLLTAFFCMNVLAFDIWRTLKRAMSKMVVCSHNKKKNHFIIYSIYSWGIPLIVTCISVIIDNTEGIPSWIKPHFGRWNICWITNSKAKIIFFTITAVALLLANGFFFVMSAFIIKNNTMKNASDQLKQTARRNFFLYVRLGFMMGLTRLVGIIAIVTNDKIVWIIFDLLNSLQGLFIFLLFTCSRKVFKYIRDKVRARSPQTSATDSKTRRSSSDKPVTKSIFIIST</sequence>
<keyword evidence="3 6" id="KW-1133">Transmembrane helix</keyword>
<name>A0A8X6P572_NEPPI</name>
<evidence type="ECO:0000259" key="7">
    <source>
        <dbReference type="PROSITE" id="PS50261"/>
    </source>
</evidence>
<feature type="transmembrane region" description="Helical" evidence="6">
    <location>
        <begin position="272"/>
        <end position="299"/>
    </location>
</feature>
<feature type="transmembrane region" description="Helical" evidence="6">
    <location>
        <begin position="465"/>
        <end position="486"/>
    </location>
</feature>
<evidence type="ECO:0000256" key="3">
    <source>
        <dbReference type="ARBA" id="ARBA00022989"/>
    </source>
</evidence>
<gene>
    <name evidence="8" type="primary">mth2_12</name>
    <name evidence="8" type="ORF">NPIL_359451</name>
</gene>
<dbReference type="CDD" id="cd15039">
    <property type="entry name" value="7tmB3_Methuselah-like"/>
    <property type="match status" value="1"/>
</dbReference>
<organism evidence="8 9">
    <name type="scientific">Nephila pilipes</name>
    <name type="common">Giant wood spider</name>
    <name type="synonym">Nephila maculata</name>
    <dbReference type="NCBI Taxonomy" id="299642"/>
    <lineage>
        <taxon>Eukaryota</taxon>
        <taxon>Metazoa</taxon>
        <taxon>Ecdysozoa</taxon>
        <taxon>Arthropoda</taxon>
        <taxon>Chelicerata</taxon>
        <taxon>Arachnida</taxon>
        <taxon>Araneae</taxon>
        <taxon>Araneomorphae</taxon>
        <taxon>Entelegynae</taxon>
        <taxon>Araneoidea</taxon>
        <taxon>Nephilidae</taxon>
        <taxon>Nephila</taxon>
    </lineage>
</organism>
<evidence type="ECO:0000313" key="8">
    <source>
        <dbReference type="EMBL" id="GFT48796.1"/>
    </source>
</evidence>
<dbReference type="Pfam" id="PF00002">
    <property type="entry name" value="7tm_2"/>
    <property type="match status" value="1"/>
</dbReference>
<dbReference type="AlphaFoldDB" id="A0A8X6P572"/>
<dbReference type="Proteomes" id="UP000887013">
    <property type="component" value="Unassembled WGS sequence"/>
</dbReference>
<evidence type="ECO:0000256" key="1">
    <source>
        <dbReference type="ARBA" id="ARBA00004141"/>
    </source>
</evidence>
<keyword evidence="2 6" id="KW-0812">Transmembrane</keyword>
<dbReference type="InterPro" id="IPR017981">
    <property type="entry name" value="GPCR_2-like_7TM"/>
</dbReference>
<feature type="compositionally biased region" description="Basic and acidic residues" evidence="5">
    <location>
        <begin position="511"/>
        <end position="522"/>
    </location>
</feature>
<feature type="transmembrane region" description="Helical" evidence="6">
    <location>
        <begin position="238"/>
        <end position="260"/>
    </location>
</feature>
<feature type="domain" description="G-protein coupled receptors family 2 profile 2" evidence="7">
    <location>
        <begin position="232"/>
        <end position="489"/>
    </location>
</feature>
<feature type="transmembrane region" description="Helical" evidence="6">
    <location>
        <begin position="343"/>
        <end position="364"/>
    </location>
</feature>
<evidence type="ECO:0000313" key="9">
    <source>
        <dbReference type="Proteomes" id="UP000887013"/>
    </source>
</evidence>
<dbReference type="Gene3D" id="1.20.1070.10">
    <property type="entry name" value="Rhodopsin 7-helix transmembrane proteins"/>
    <property type="match status" value="1"/>
</dbReference>
<protein>
    <submittedName>
        <fullName evidence="8">G-protein coupled receptor Mth2</fullName>
    </submittedName>
</protein>
<keyword evidence="9" id="KW-1185">Reference proteome</keyword>
<dbReference type="PANTHER" id="PTHR45902">
    <property type="entry name" value="LATROPHILIN RECEPTOR-LIKE PROTEIN A"/>
    <property type="match status" value="1"/>
</dbReference>
<accession>A0A8X6P572</accession>